<dbReference type="Proteomes" id="UP000739565">
    <property type="component" value="Unassembled WGS sequence"/>
</dbReference>
<dbReference type="EMBL" id="JAHXRI010000004">
    <property type="protein sequence ID" value="MBZ1349543.1"/>
    <property type="molecule type" value="Genomic_DNA"/>
</dbReference>
<protein>
    <submittedName>
        <fullName evidence="2">Uncharacterized protein</fullName>
    </submittedName>
</protein>
<evidence type="ECO:0000313" key="2">
    <source>
        <dbReference type="EMBL" id="MBZ1349543.1"/>
    </source>
</evidence>
<reference evidence="2" key="1">
    <citation type="submission" date="2021-07" db="EMBL/GenBank/DDBJ databases">
        <title>New genus and species of the family Alcaligenaceae.</title>
        <authorList>
            <person name="Hahn M.W."/>
        </authorList>
    </citation>
    <scope>NUCLEOTIDE SEQUENCE</scope>
    <source>
        <strain evidence="2">LF4-65</strain>
    </source>
</reference>
<feature type="signal peptide" evidence="1">
    <location>
        <begin position="1"/>
        <end position="24"/>
    </location>
</feature>
<name>A0A953N7N8_9BURK</name>
<keyword evidence="3" id="KW-1185">Reference proteome</keyword>
<feature type="chain" id="PRO_5038106852" evidence="1">
    <location>
        <begin position="25"/>
        <end position="142"/>
    </location>
</feature>
<comment type="caution">
    <text evidence="2">The sequence shown here is derived from an EMBL/GenBank/DDBJ whole genome shotgun (WGS) entry which is preliminary data.</text>
</comment>
<organism evidence="2 3">
    <name type="scientific">Zwartia hollandica</name>
    <dbReference type="NCBI Taxonomy" id="324606"/>
    <lineage>
        <taxon>Bacteria</taxon>
        <taxon>Pseudomonadati</taxon>
        <taxon>Pseudomonadota</taxon>
        <taxon>Betaproteobacteria</taxon>
        <taxon>Burkholderiales</taxon>
        <taxon>Alcaligenaceae</taxon>
        <taxon>Zwartia</taxon>
    </lineage>
</organism>
<accession>A0A953N7N8</accession>
<proteinExistence type="predicted"/>
<sequence length="142" mass="15041">MKKLFAFILLALAGLTTMPNEAQAYWHGRYWGGGGFYHPGWGCGWRCGGPGWRGPGWAGPGWVAPAVVAGAVGGAVVAAPPYAPPAPVVEYSSVPPIGSIYPTLPAGCVLAPRNNINFYQCAGYRVRPLYGQNGLHYRVVPE</sequence>
<dbReference type="AlphaFoldDB" id="A0A953N7N8"/>
<gene>
    <name evidence="2" type="ORF">KZZ10_02700</name>
</gene>
<dbReference type="RefSeq" id="WP_259659963.1">
    <property type="nucleotide sequence ID" value="NZ_JAHXRI010000004.1"/>
</dbReference>
<evidence type="ECO:0000313" key="3">
    <source>
        <dbReference type="Proteomes" id="UP000739565"/>
    </source>
</evidence>
<evidence type="ECO:0000256" key="1">
    <source>
        <dbReference type="SAM" id="SignalP"/>
    </source>
</evidence>
<keyword evidence="1" id="KW-0732">Signal</keyword>